<evidence type="ECO:0000313" key="2">
    <source>
        <dbReference type="EMBL" id="MEC0226059.1"/>
    </source>
</evidence>
<gene>
    <name evidence="2" type="ORF">P4I72_02825</name>
</gene>
<keyword evidence="1" id="KW-0472">Membrane</keyword>
<dbReference type="RefSeq" id="WP_326070470.1">
    <property type="nucleotide sequence ID" value="NZ_JARLKY010000007.1"/>
</dbReference>
<proteinExistence type="predicted"/>
<keyword evidence="1" id="KW-0812">Transmembrane</keyword>
<organism evidence="2 3">
    <name type="scientific">Paenibacillus alba</name>
    <dbReference type="NCBI Taxonomy" id="1197127"/>
    <lineage>
        <taxon>Bacteria</taxon>
        <taxon>Bacillati</taxon>
        <taxon>Bacillota</taxon>
        <taxon>Bacilli</taxon>
        <taxon>Bacillales</taxon>
        <taxon>Paenibacillaceae</taxon>
        <taxon>Paenibacillus</taxon>
    </lineage>
</organism>
<accession>A0ABU6FZT4</accession>
<dbReference type="EMBL" id="JARLKY010000007">
    <property type="protein sequence ID" value="MEC0226059.1"/>
    <property type="molecule type" value="Genomic_DNA"/>
</dbReference>
<name>A0ABU6FZT4_9BACL</name>
<dbReference type="Proteomes" id="UP001338137">
    <property type="component" value="Unassembled WGS sequence"/>
</dbReference>
<keyword evidence="3" id="KW-1185">Reference proteome</keyword>
<evidence type="ECO:0000313" key="3">
    <source>
        <dbReference type="Proteomes" id="UP001338137"/>
    </source>
</evidence>
<reference evidence="2 3" key="1">
    <citation type="submission" date="2023-03" db="EMBL/GenBank/DDBJ databases">
        <title>Bacillus Genome Sequencing.</title>
        <authorList>
            <person name="Dunlap C."/>
        </authorList>
    </citation>
    <scope>NUCLEOTIDE SEQUENCE [LARGE SCALE GENOMIC DNA]</scope>
    <source>
        <strain evidence="2 3">BD-533</strain>
    </source>
</reference>
<protein>
    <submittedName>
        <fullName evidence="2">Uncharacterized protein</fullName>
    </submittedName>
</protein>
<sequence>MHNRRNLMIWASSRLKKMHNRRNLAIWVGGGDVIGYVIKVGPFPVETKYILNGNVTL</sequence>
<feature type="transmembrane region" description="Helical" evidence="1">
    <location>
        <begin position="21"/>
        <end position="38"/>
    </location>
</feature>
<evidence type="ECO:0000256" key="1">
    <source>
        <dbReference type="SAM" id="Phobius"/>
    </source>
</evidence>
<keyword evidence="1" id="KW-1133">Transmembrane helix</keyword>
<comment type="caution">
    <text evidence="2">The sequence shown here is derived from an EMBL/GenBank/DDBJ whole genome shotgun (WGS) entry which is preliminary data.</text>
</comment>